<dbReference type="Proteomes" id="UP000317355">
    <property type="component" value="Unassembled WGS sequence"/>
</dbReference>
<evidence type="ECO:0000313" key="2">
    <source>
        <dbReference type="Proteomes" id="UP000317355"/>
    </source>
</evidence>
<proteinExistence type="predicted"/>
<dbReference type="GO" id="GO:0006355">
    <property type="term" value="P:regulation of DNA-templated transcription"/>
    <property type="evidence" value="ECO:0007669"/>
    <property type="project" value="InterPro"/>
</dbReference>
<sequence>MAKNATLTIRISKELKEQLQKLANQDRRSLSDYIGLVLEEHAEGKG</sequence>
<gene>
    <name evidence="1" type="ORF">FHK82_00205</name>
</gene>
<dbReference type="InterPro" id="IPR013321">
    <property type="entry name" value="Arc_rbn_hlx_hlx"/>
</dbReference>
<dbReference type="GO" id="GO:0003677">
    <property type="term" value="F:DNA binding"/>
    <property type="evidence" value="ECO:0007669"/>
    <property type="project" value="UniProtKB-KW"/>
</dbReference>
<protein>
    <submittedName>
        <fullName evidence="1">DNA-binding protein</fullName>
    </submittedName>
</protein>
<name>A0A558DGL8_9GAMM</name>
<dbReference type="Gene3D" id="1.10.1220.10">
    <property type="entry name" value="Met repressor-like"/>
    <property type="match status" value="1"/>
</dbReference>
<dbReference type="AlphaFoldDB" id="A0A558DGL8"/>
<evidence type="ECO:0000313" key="1">
    <source>
        <dbReference type="EMBL" id="TVT60170.1"/>
    </source>
</evidence>
<keyword evidence="1" id="KW-0238">DNA-binding</keyword>
<dbReference type="SUPFAM" id="SSF47598">
    <property type="entry name" value="Ribbon-helix-helix"/>
    <property type="match status" value="1"/>
</dbReference>
<organism evidence="1 2">
    <name type="scientific">Sedimenticola thiotaurini</name>
    <dbReference type="NCBI Taxonomy" id="1543721"/>
    <lineage>
        <taxon>Bacteria</taxon>
        <taxon>Pseudomonadati</taxon>
        <taxon>Pseudomonadota</taxon>
        <taxon>Gammaproteobacteria</taxon>
        <taxon>Chromatiales</taxon>
        <taxon>Sedimenticolaceae</taxon>
        <taxon>Sedimenticola</taxon>
    </lineage>
</organism>
<accession>A0A558DGL8</accession>
<reference evidence="1 2" key="1">
    <citation type="submission" date="2019-07" db="EMBL/GenBank/DDBJ databases">
        <title>The pathways for chlorine oxyanion respiration interact through the shared metabolite chlorate.</title>
        <authorList>
            <person name="Barnum T.P."/>
            <person name="Cheng Y."/>
            <person name="Hill K.A."/>
            <person name="Lucas L.N."/>
            <person name="Carlson H.K."/>
            <person name="Coates J.D."/>
        </authorList>
    </citation>
    <scope>NUCLEOTIDE SEQUENCE [LARGE SCALE GENOMIC DNA]</scope>
    <source>
        <strain evidence="1">BK-3</strain>
    </source>
</reference>
<comment type="caution">
    <text evidence="1">The sequence shown here is derived from an EMBL/GenBank/DDBJ whole genome shotgun (WGS) entry which is preliminary data.</text>
</comment>
<dbReference type="InterPro" id="IPR010985">
    <property type="entry name" value="Ribbon_hlx_hlx"/>
</dbReference>
<dbReference type="EMBL" id="VMRY01000001">
    <property type="protein sequence ID" value="TVT60170.1"/>
    <property type="molecule type" value="Genomic_DNA"/>
</dbReference>